<dbReference type="InterPro" id="IPR008257">
    <property type="entry name" value="Pept_M19"/>
</dbReference>
<evidence type="ECO:0000313" key="3">
    <source>
        <dbReference type="Proteomes" id="UP000050956"/>
    </source>
</evidence>
<dbReference type="Pfam" id="PF01244">
    <property type="entry name" value="Peptidase_M19"/>
    <property type="match status" value="1"/>
</dbReference>
<dbReference type="OrthoDB" id="9804920at2"/>
<dbReference type="STRING" id="336566.ABB30_06785"/>
<dbReference type="CDD" id="cd01301">
    <property type="entry name" value="rDP_like"/>
    <property type="match status" value="1"/>
</dbReference>
<dbReference type="Proteomes" id="UP000050956">
    <property type="component" value="Unassembled WGS sequence"/>
</dbReference>
<keyword evidence="1" id="KW-0732">Signal</keyword>
<reference evidence="2 3" key="1">
    <citation type="submission" date="2015-05" db="EMBL/GenBank/DDBJ databases">
        <title>Genome sequencing and analysis of members of genus Stenotrophomonas.</title>
        <authorList>
            <person name="Patil P.P."/>
            <person name="Midha S."/>
            <person name="Patil P.B."/>
        </authorList>
    </citation>
    <scope>NUCLEOTIDE SEQUENCE [LARGE SCALE GENOMIC DNA]</scope>
    <source>
        <strain evidence="2 3">DSM 24757</strain>
    </source>
</reference>
<dbReference type="Gene3D" id="3.20.20.140">
    <property type="entry name" value="Metal-dependent hydrolases"/>
    <property type="match status" value="1"/>
</dbReference>
<evidence type="ECO:0000256" key="1">
    <source>
        <dbReference type="SAM" id="SignalP"/>
    </source>
</evidence>
<dbReference type="AlphaFoldDB" id="A0A0R0DIQ7"/>
<dbReference type="GO" id="GO:0070573">
    <property type="term" value="F:metallodipeptidase activity"/>
    <property type="evidence" value="ECO:0007669"/>
    <property type="project" value="InterPro"/>
</dbReference>
<keyword evidence="3" id="KW-1185">Reference proteome</keyword>
<sequence length="411" mass="44386">MILSRLPLLIGLALALPATSLAAEFTAKELADARALQARILTLDSHLDTPSNFERPDFDIHKDYSGNGISQVDLPRMQRGLLDGGFWVVYTGQGDRQPATLVADRDAGLMRLLAIHTTVAANRDTFELARTAADAARIKAAGKRVVYISMENASPLEQDPTLLSYYHRAGLSMLSITHTKNNGFGDSGTDKAEWNGLSPAGRALVENATRMGIVIDQSHAADAVFDDLVKLLPVPFVLSHTSAKAVYDHPRNIDDARLRQLAAKGGVIQVNAYGGYLIDTHASAERKAAENALEQGLGGWRGMTMASGVELAAGMARLDHEHPVTKATEDDYFQHLEHILNVVGPDHVGIGMDWDGGGGLVGHDDITNLPRITAWLLRKGYTEQQIANIWGGNVLRVMEQVQAHAKAQAGS</sequence>
<protein>
    <submittedName>
        <fullName evidence="2">Peptidase M19</fullName>
    </submittedName>
</protein>
<dbReference type="EMBL" id="LDJM01000016">
    <property type="protein sequence ID" value="KRG77796.1"/>
    <property type="molecule type" value="Genomic_DNA"/>
</dbReference>
<evidence type="ECO:0000313" key="2">
    <source>
        <dbReference type="EMBL" id="KRG77796.1"/>
    </source>
</evidence>
<name>A0A0R0DIQ7_9GAMM</name>
<feature type="chain" id="PRO_5006395817" evidence="1">
    <location>
        <begin position="23"/>
        <end position="411"/>
    </location>
</feature>
<dbReference type="PANTHER" id="PTHR10443">
    <property type="entry name" value="MICROSOMAL DIPEPTIDASE"/>
    <property type="match status" value="1"/>
</dbReference>
<accession>A0A0R0DIQ7</accession>
<dbReference type="SUPFAM" id="SSF51556">
    <property type="entry name" value="Metallo-dependent hydrolases"/>
    <property type="match status" value="1"/>
</dbReference>
<dbReference type="GO" id="GO:0006508">
    <property type="term" value="P:proteolysis"/>
    <property type="evidence" value="ECO:0007669"/>
    <property type="project" value="InterPro"/>
</dbReference>
<feature type="signal peptide" evidence="1">
    <location>
        <begin position="1"/>
        <end position="22"/>
    </location>
</feature>
<organism evidence="2 3">
    <name type="scientific">Stenotrophomonas ginsengisoli</name>
    <dbReference type="NCBI Taxonomy" id="336566"/>
    <lineage>
        <taxon>Bacteria</taxon>
        <taxon>Pseudomonadati</taxon>
        <taxon>Pseudomonadota</taxon>
        <taxon>Gammaproteobacteria</taxon>
        <taxon>Lysobacterales</taxon>
        <taxon>Lysobacteraceae</taxon>
        <taxon>Stenotrophomonas</taxon>
    </lineage>
</organism>
<comment type="caution">
    <text evidence="2">The sequence shown here is derived from an EMBL/GenBank/DDBJ whole genome shotgun (WGS) entry which is preliminary data.</text>
</comment>
<dbReference type="Gene3D" id="1.10.287.650">
    <property type="entry name" value="L27 domain"/>
    <property type="match status" value="1"/>
</dbReference>
<dbReference type="RefSeq" id="WP_057637555.1">
    <property type="nucleotide sequence ID" value="NZ_LDJM01000016.1"/>
</dbReference>
<dbReference type="PANTHER" id="PTHR10443:SF12">
    <property type="entry name" value="DIPEPTIDASE"/>
    <property type="match status" value="1"/>
</dbReference>
<dbReference type="PATRIC" id="fig|336566.3.peg.705"/>
<dbReference type="PROSITE" id="PS51365">
    <property type="entry name" value="RENAL_DIPEPTIDASE_2"/>
    <property type="match status" value="1"/>
</dbReference>
<proteinExistence type="predicted"/>
<dbReference type="InterPro" id="IPR032466">
    <property type="entry name" value="Metal_Hydrolase"/>
</dbReference>
<gene>
    <name evidence="2" type="ORF">ABB30_06785</name>
</gene>